<dbReference type="Pfam" id="PF13635">
    <property type="entry name" value="DUF4143"/>
    <property type="match status" value="1"/>
</dbReference>
<organism evidence="3">
    <name type="scientific">Candidatus Methanophagaceae archaeon ANME-1 ERB6</name>
    <dbReference type="NCBI Taxonomy" id="2759912"/>
    <lineage>
        <taxon>Archaea</taxon>
        <taxon>Methanobacteriati</taxon>
        <taxon>Methanobacteriota</taxon>
        <taxon>Stenosarchaea group</taxon>
        <taxon>Methanomicrobia</taxon>
        <taxon>Candidatus Methanophagales</taxon>
        <taxon>Candidatus Methanophagaceae</taxon>
    </lineage>
</organism>
<protein>
    <recommendedName>
        <fullName evidence="4">AAA+ ATPase domain-containing protein</fullName>
    </recommendedName>
</protein>
<evidence type="ECO:0000259" key="1">
    <source>
        <dbReference type="Pfam" id="PF13173"/>
    </source>
</evidence>
<feature type="domain" description="DUF4143" evidence="2">
    <location>
        <begin position="229"/>
        <end position="388"/>
    </location>
</feature>
<gene>
    <name evidence="3" type="ORF">OLNPMGDC_00036</name>
</gene>
<dbReference type="InterPro" id="IPR027417">
    <property type="entry name" value="P-loop_NTPase"/>
</dbReference>
<reference evidence="3" key="1">
    <citation type="submission" date="2020-06" db="EMBL/GenBank/DDBJ databases">
        <title>Unique genomic features of the anaerobic methanotrophic archaea.</title>
        <authorList>
            <person name="Chadwick G.L."/>
            <person name="Skennerton C.T."/>
            <person name="Laso-Perez R."/>
            <person name="Leu A.O."/>
            <person name="Speth D.R."/>
            <person name="Yu H."/>
            <person name="Morgan-Lang C."/>
            <person name="Hatzenpichler R."/>
            <person name="Goudeau D."/>
            <person name="Malmstrom R."/>
            <person name="Brazelton W.J."/>
            <person name="Woyke T."/>
            <person name="Hallam S.J."/>
            <person name="Tyson G.W."/>
            <person name="Wegener G."/>
            <person name="Boetius A."/>
            <person name="Orphan V."/>
        </authorList>
    </citation>
    <scope>NUCLEOTIDE SEQUENCE</scope>
</reference>
<evidence type="ECO:0000259" key="2">
    <source>
        <dbReference type="Pfam" id="PF13635"/>
    </source>
</evidence>
<dbReference type="SUPFAM" id="SSF52540">
    <property type="entry name" value="P-loop containing nucleoside triphosphate hydrolases"/>
    <property type="match status" value="1"/>
</dbReference>
<accession>A0A7G9YT11</accession>
<dbReference type="PANTHER" id="PTHR33295:SF8">
    <property type="entry name" value="AAA+ ATPASE DOMAIN-CONTAINING PROTEIN"/>
    <property type="match status" value="1"/>
</dbReference>
<dbReference type="Pfam" id="PF13173">
    <property type="entry name" value="AAA_14"/>
    <property type="match status" value="1"/>
</dbReference>
<dbReference type="InterPro" id="IPR041682">
    <property type="entry name" value="AAA_14"/>
</dbReference>
<dbReference type="EMBL" id="MT631461">
    <property type="protein sequence ID" value="QNO51145.1"/>
    <property type="molecule type" value="Genomic_DNA"/>
</dbReference>
<sequence length="446" mass="53249">MKREAIARYILDFHERKLPELIPRELKIRITKDAIVSIIGSRRAGKTYFFYQLMRNIDENEKDKTRILYLDFEYPELTGITFTEIKEIVNMHRELFGNEPEYLFFDEIQNVENWEKPIRSLYELKRFYIFITGSSSRLLSKEIATALRGRTISYTLFPFSFREYLNAEGFEKNQGKGKGKYRSSSEESMIKHFMREYTRSGGLPQVVLNKDEEFRKRFFIEYLDLVVYRDIIERYGVKNLHIVKVMQKFLISSFAKEFSIHRFYNTLKSQNIKVSKNTLYNYFAYFVDALFVYPIYRFSYSIKEVQLSVPKIYVMDTGLLTLTNTMGFSENRGRLMENIVAIELLRRKSCFAPSTEIYYYKSSSSEEKEVDFVVKDGLEVKQLIQVCYDIDDLGTRERELKSLIKASKELKLKREDLLVITWDYEAEEEFKRAIIKFVPLWKWLLE</sequence>
<evidence type="ECO:0000313" key="3">
    <source>
        <dbReference type="EMBL" id="QNO51145.1"/>
    </source>
</evidence>
<dbReference type="PANTHER" id="PTHR33295">
    <property type="entry name" value="ATPASE"/>
    <property type="match status" value="1"/>
</dbReference>
<proteinExistence type="predicted"/>
<dbReference type="InterPro" id="IPR025420">
    <property type="entry name" value="DUF4143"/>
</dbReference>
<dbReference type="AlphaFoldDB" id="A0A7G9YT11"/>
<evidence type="ECO:0008006" key="4">
    <source>
        <dbReference type="Google" id="ProtNLM"/>
    </source>
</evidence>
<name>A0A7G9YT11_9EURY</name>
<feature type="domain" description="AAA" evidence="1">
    <location>
        <begin position="34"/>
        <end position="165"/>
    </location>
</feature>